<keyword evidence="4 10" id="KW-0547">Nucleotide-binding</keyword>
<dbReference type="FunFam" id="3.40.50.300:FF:000068">
    <property type="entry name" value="Site-determining protein"/>
    <property type="match status" value="1"/>
</dbReference>
<evidence type="ECO:0000256" key="4">
    <source>
        <dbReference type="ARBA" id="ARBA00022741"/>
    </source>
</evidence>
<evidence type="ECO:0000259" key="11">
    <source>
        <dbReference type="Pfam" id="PF01656"/>
    </source>
</evidence>
<dbReference type="SUPFAM" id="SSF52540">
    <property type="entry name" value="P-loop containing nucleoside triphosphate hydrolases"/>
    <property type="match status" value="1"/>
</dbReference>
<comment type="similarity">
    <text evidence="1">Belongs to the ParA family. MinD subfamily.</text>
</comment>
<dbReference type="GO" id="GO:0016887">
    <property type="term" value="F:ATP hydrolysis activity"/>
    <property type="evidence" value="ECO:0007669"/>
    <property type="project" value="InterPro"/>
</dbReference>
<evidence type="ECO:0000256" key="8">
    <source>
        <dbReference type="ARBA" id="ARBA00025436"/>
    </source>
</evidence>
<feature type="binding site" evidence="10">
    <location>
        <begin position="12"/>
        <end position="19"/>
    </location>
    <ligand>
        <name>ATP</name>
        <dbReference type="ChEBI" id="CHEBI:30616"/>
    </ligand>
</feature>
<dbReference type="Pfam" id="PF01656">
    <property type="entry name" value="CbiA"/>
    <property type="match status" value="1"/>
</dbReference>
<dbReference type="CDD" id="cd02036">
    <property type="entry name" value="MinD"/>
    <property type="match status" value="1"/>
</dbReference>
<keyword evidence="3" id="KW-0132">Cell division</keyword>
<dbReference type="GO" id="GO:0005524">
    <property type="term" value="F:ATP binding"/>
    <property type="evidence" value="ECO:0007669"/>
    <property type="project" value="UniProtKB-KW"/>
</dbReference>
<dbReference type="EMBL" id="FQWY01000012">
    <property type="protein sequence ID" value="SHG78616.1"/>
    <property type="molecule type" value="Genomic_DNA"/>
</dbReference>
<reference evidence="13" key="1">
    <citation type="submission" date="2016-11" db="EMBL/GenBank/DDBJ databases">
        <authorList>
            <person name="Varghese N."/>
            <person name="Submissions S."/>
        </authorList>
    </citation>
    <scope>NUCLEOTIDE SEQUENCE [LARGE SCALE GENOMIC DNA]</scope>
    <source>
        <strain evidence="13">DSM 11003</strain>
    </source>
</reference>
<dbReference type="InterPro" id="IPR050625">
    <property type="entry name" value="ParA/MinD_ATPase"/>
</dbReference>
<feature type="domain" description="CobQ/CobB/MinD/ParA nucleotide binding" evidence="11">
    <location>
        <begin position="6"/>
        <end position="218"/>
    </location>
</feature>
<evidence type="ECO:0000256" key="2">
    <source>
        <dbReference type="ARBA" id="ARBA00016887"/>
    </source>
</evidence>
<gene>
    <name evidence="12" type="ORF">SAMN02745221_00970</name>
</gene>
<evidence type="ECO:0000256" key="3">
    <source>
        <dbReference type="ARBA" id="ARBA00022618"/>
    </source>
</evidence>
<dbReference type="PANTHER" id="PTHR43384:SF6">
    <property type="entry name" value="SEPTUM SITE-DETERMINING PROTEIN MIND HOMOLOG, CHLOROPLASTIC"/>
    <property type="match status" value="1"/>
</dbReference>
<evidence type="ECO:0000313" key="13">
    <source>
        <dbReference type="Proteomes" id="UP000242329"/>
    </source>
</evidence>
<dbReference type="NCBIfam" id="TIGR01968">
    <property type="entry name" value="minD_bact"/>
    <property type="match status" value="1"/>
</dbReference>
<dbReference type="Proteomes" id="UP000242329">
    <property type="component" value="Unassembled WGS sequence"/>
</dbReference>
<evidence type="ECO:0000256" key="6">
    <source>
        <dbReference type="ARBA" id="ARBA00023210"/>
    </source>
</evidence>
<keyword evidence="7" id="KW-0131">Cell cycle</keyword>
<keyword evidence="13" id="KW-1185">Reference proteome</keyword>
<comment type="function">
    <text evidence="8">ATPase required for the correct placement of the division site. Cell division inhibitors MinC and MinD act in concert to form an inhibitor capable of blocking formation of the polar Z ring septums. Rapidly oscillates between the poles of the cell to destabilize FtsZ filaments that have formed before they mature into polar Z rings.</text>
</comment>
<dbReference type="GO" id="GO:0009898">
    <property type="term" value="C:cytoplasmic side of plasma membrane"/>
    <property type="evidence" value="ECO:0007669"/>
    <property type="project" value="TreeGrafter"/>
</dbReference>
<dbReference type="PIRSF" id="PIRSF003092">
    <property type="entry name" value="MinD"/>
    <property type="match status" value="1"/>
</dbReference>
<dbReference type="STRING" id="1123382.SAMN02745221_00970"/>
<dbReference type="RefSeq" id="WP_073090841.1">
    <property type="nucleotide sequence ID" value="NZ_FQWY01000012.1"/>
</dbReference>
<dbReference type="InterPro" id="IPR027417">
    <property type="entry name" value="P-loop_NTPase"/>
</dbReference>
<dbReference type="Gene3D" id="3.40.50.300">
    <property type="entry name" value="P-loop containing nucleotide triphosphate hydrolases"/>
    <property type="match status" value="1"/>
</dbReference>
<proteinExistence type="inferred from homology"/>
<name>A0A1M5MN10_9FIRM</name>
<sequence length="265" mass="28845">MKGKVIVITSGKGGVGKTTTTANIGSALAMMNKKVVLIDTDIGLRNLDVVMGLENRIVFDIVDVVNNNCKLKQALIKDKRFEGLYLLPAAQTKDKTAVTPHQMKNLTNELRGDFDFILVDCPAGIEQGFKNAIAGADDAIVVATPEVSSVRDADRIIGLLEAAGLNNPRLIINRLRSKMVKRGDMMDIGDIIEILSIDLLGVVPEDEAIVISTNKGEPAVTDSNSRAGAAYKRIARRITGENVPIESLDEGNFMERFRRMLKLAR</sequence>
<organism evidence="12 13">
    <name type="scientific">Thermosyntropha lipolytica DSM 11003</name>
    <dbReference type="NCBI Taxonomy" id="1123382"/>
    <lineage>
        <taxon>Bacteria</taxon>
        <taxon>Bacillati</taxon>
        <taxon>Bacillota</taxon>
        <taxon>Clostridia</taxon>
        <taxon>Eubacteriales</taxon>
        <taxon>Syntrophomonadaceae</taxon>
        <taxon>Thermosyntropha</taxon>
    </lineage>
</organism>
<accession>A0A1M5MN10</accession>
<dbReference type="GO" id="GO:0000917">
    <property type="term" value="P:division septum assembly"/>
    <property type="evidence" value="ECO:0007669"/>
    <property type="project" value="UniProtKB-KW"/>
</dbReference>
<protein>
    <recommendedName>
        <fullName evidence="2">Septum site-determining protein MinD</fullName>
    </recommendedName>
    <alternativeName>
        <fullName evidence="9">Cell division inhibitor MinD</fullName>
    </alternativeName>
</protein>
<dbReference type="OrthoDB" id="9773088at2"/>
<evidence type="ECO:0000256" key="5">
    <source>
        <dbReference type="ARBA" id="ARBA00022840"/>
    </source>
</evidence>
<dbReference type="InterPro" id="IPR025501">
    <property type="entry name" value="MinD_FleN"/>
</dbReference>
<evidence type="ECO:0000256" key="1">
    <source>
        <dbReference type="ARBA" id="ARBA00010257"/>
    </source>
</evidence>
<dbReference type="AlphaFoldDB" id="A0A1M5MN10"/>
<dbReference type="PANTHER" id="PTHR43384">
    <property type="entry name" value="SEPTUM SITE-DETERMINING PROTEIN MIND HOMOLOG, CHLOROPLASTIC-RELATED"/>
    <property type="match status" value="1"/>
</dbReference>
<keyword evidence="6" id="KW-0717">Septation</keyword>
<dbReference type="GO" id="GO:0051782">
    <property type="term" value="P:negative regulation of cell division"/>
    <property type="evidence" value="ECO:0007669"/>
    <property type="project" value="TreeGrafter"/>
</dbReference>
<evidence type="ECO:0000256" key="7">
    <source>
        <dbReference type="ARBA" id="ARBA00023306"/>
    </source>
</evidence>
<evidence type="ECO:0000313" key="12">
    <source>
        <dbReference type="EMBL" id="SHG78616.1"/>
    </source>
</evidence>
<dbReference type="GO" id="GO:0005829">
    <property type="term" value="C:cytosol"/>
    <property type="evidence" value="ECO:0007669"/>
    <property type="project" value="TreeGrafter"/>
</dbReference>
<evidence type="ECO:0000256" key="9">
    <source>
        <dbReference type="ARBA" id="ARBA00032845"/>
    </source>
</evidence>
<keyword evidence="5 10" id="KW-0067">ATP-binding</keyword>
<evidence type="ECO:0000256" key="10">
    <source>
        <dbReference type="PIRSR" id="PIRSR003092-1"/>
    </source>
</evidence>
<dbReference type="InterPro" id="IPR010223">
    <property type="entry name" value="MinD"/>
</dbReference>
<dbReference type="InterPro" id="IPR002586">
    <property type="entry name" value="CobQ/CobB/MinD/ParA_Nub-bd_dom"/>
</dbReference>